<accession>A0ABM3AZL6</accession>
<reference evidence="1" key="1">
    <citation type="journal article" date="2020" name="Nat. Genet.">
        <title>Genomic diversifications of five Gossypium allopolyploid species and their impact on cotton improvement.</title>
        <authorList>
            <person name="Chen Z.J."/>
            <person name="Sreedasyam A."/>
            <person name="Ando A."/>
            <person name="Song Q."/>
            <person name="De Santiago L.M."/>
            <person name="Hulse-Kemp A.M."/>
            <person name="Ding M."/>
            <person name="Ye W."/>
            <person name="Kirkbride R.C."/>
            <person name="Jenkins J."/>
            <person name="Plott C."/>
            <person name="Lovell J."/>
            <person name="Lin Y.M."/>
            <person name="Vaughn R."/>
            <person name="Liu B."/>
            <person name="Simpson S."/>
            <person name="Scheffler B.E."/>
            <person name="Wen L."/>
            <person name="Saski C.A."/>
            <person name="Grover C.E."/>
            <person name="Hu G."/>
            <person name="Conover J.L."/>
            <person name="Carlson J.W."/>
            <person name="Shu S."/>
            <person name="Boston L.B."/>
            <person name="Williams M."/>
            <person name="Peterson D.G."/>
            <person name="McGee K."/>
            <person name="Jones D.C."/>
            <person name="Wendel J.F."/>
            <person name="Stelly D.M."/>
            <person name="Grimwood J."/>
            <person name="Schmutz J."/>
        </authorList>
    </citation>
    <scope>NUCLEOTIDE SEQUENCE [LARGE SCALE GENOMIC DNA]</scope>
    <source>
        <strain evidence="1">cv. TM-1</strain>
    </source>
</reference>
<dbReference type="Proteomes" id="UP000818029">
    <property type="component" value="Chromosome D11"/>
</dbReference>
<reference evidence="2" key="2">
    <citation type="submission" date="2025-08" db="UniProtKB">
        <authorList>
            <consortium name="RefSeq"/>
        </authorList>
    </citation>
    <scope>IDENTIFICATION</scope>
</reference>
<dbReference type="RefSeq" id="XP_040960240.1">
    <property type="nucleotide sequence ID" value="XM_041104306.1"/>
</dbReference>
<proteinExistence type="predicted"/>
<protein>
    <submittedName>
        <fullName evidence="2">Uncharacterized protein</fullName>
    </submittedName>
</protein>
<organism evidence="1 2">
    <name type="scientific">Gossypium hirsutum</name>
    <name type="common">Upland cotton</name>
    <name type="synonym">Gossypium mexicanum</name>
    <dbReference type="NCBI Taxonomy" id="3635"/>
    <lineage>
        <taxon>Eukaryota</taxon>
        <taxon>Viridiplantae</taxon>
        <taxon>Streptophyta</taxon>
        <taxon>Embryophyta</taxon>
        <taxon>Tracheophyta</taxon>
        <taxon>Spermatophyta</taxon>
        <taxon>Magnoliopsida</taxon>
        <taxon>eudicotyledons</taxon>
        <taxon>Gunneridae</taxon>
        <taxon>Pentapetalae</taxon>
        <taxon>rosids</taxon>
        <taxon>malvids</taxon>
        <taxon>Malvales</taxon>
        <taxon>Malvaceae</taxon>
        <taxon>Malvoideae</taxon>
        <taxon>Gossypium</taxon>
    </lineage>
</organism>
<evidence type="ECO:0000313" key="2">
    <source>
        <dbReference type="RefSeq" id="XP_040960240.1"/>
    </source>
</evidence>
<evidence type="ECO:0000313" key="1">
    <source>
        <dbReference type="Proteomes" id="UP000818029"/>
    </source>
</evidence>
<name>A0ABM3AZL6_GOSHI</name>
<sequence length="114" mass="13091">MRIYITVAVISDIAFERQNDVKTQLHSRIIGLSPSRHFPPTSGQALSRGRRRSCCRRCANGAILSSVLNPVQRPRFLARWPRDKAFHFIPLEPISMTERPPTTRLRVSGVRRAW</sequence>
<keyword evidence="1" id="KW-1185">Reference proteome</keyword>
<gene>
    <name evidence="2" type="primary">LOC121223189</name>
</gene>
<dbReference type="GeneID" id="121223189"/>